<evidence type="ECO:0000313" key="1">
    <source>
        <dbReference type="Ensembl" id="ENSELUP00000081590.1"/>
    </source>
</evidence>
<reference evidence="1" key="2">
    <citation type="submission" date="2025-08" db="UniProtKB">
        <authorList>
            <consortium name="Ensembl"/>
        </authorList>
    </citation>
    <scope>IDENTIFICATION</scope>
</reference>
<accession>A0AAY5K0G3</accession>
<name>A0AAY5K0G3_ESOLU</name>
<organism evidence="1 2">
    <name type="scientific">Esox lucius</name>
    <name type="common">Northern pike</name>
    <dbReference type="NCBI Taxonomy" id="8010"/>
    <lineage>
        <taxon>Eukaryota</taxon>
        <taxon>Metazoa</taxon>
        <taxon>Chordata</taxon>
        <taxon>Craniata</taxon>
        <taxon>Vertebrata</taxon>
        <taxon>Euteleostomi</taxon>
        <taxon>Actinopterygii</taxon>
        <taxon>Neopterygii</taxon>
        <taxon>Teleostei</taxon>
        <taxon>Protacanthopterygii</taxon>
        <taxon>Esociformes</taxon>
        <taxon>Esocidae</taxon>
        <taxon>Esox</taxon>
    </lineage>
</organism>
<dbReference type="AlphaFoldDB" id="A0AAY5K0G3"/>
<keyword evidence="2" id="KW-1185">Reference proteome</keyword>
<protein>
    <submittedName>
        <fullName evidence="1">Uncharacterized protein</fullName>
    </submittedName>
</protein>
<dbReference type="Proteomes" id="UP000265140">
    <property type="component" value="Chromosome 15"/>
</dbReference>
<reference evidence="1 2" key="1">
    <citation type="submission" date="2020-02" db="EMBL/GenBank/DDBJ databases">
        <title>Esox lucius (northern pike) genome, fEsoLuc1, primary haplotype.</title>
        <authorList>
            <person name="Myers G."/>
            <person name="Karagic N."/>
            <person name="Meyer A."/>
            <person name="Pippel M."/>
            <person name="Reichard M."/>
            <person name="Winkler S."/>
            <person name="Tracey A."/>
            <person name="Sims Y."/>
            <person name="Howe K."/>
            <person name="Rhie A."/>
            <person name="Formenti G."/>
            <person name="Durbin R."/>
            <person name="Fedrigo O."/>
            <person name="Jarvis E.D."/>
        </authorList>
    </citation>
    <scope>NUCLEOTIDE SEQUENCE [LARGE SCALE GENOMIC DNA]</scope>
</reference>
<evidence type="ECO:0000313" key="2">
    <source>
        <dbReference type="Proteomes" id="UP000265140"/>
    </source>
</evidence>
<reference evidence="1" key="3">
    <citation type="submission" date="2025-09" db="UniProtKB">
        <authorList>
            <consortium name="Ensembl"/>
        </authorList>
    </citation>
    <scope>IDENTIFICATION</scope>
</reference>
<proteinExistence type="predicted"/>
<dbReference type="Ensembl" id="ENSELUT00000097976.1">
    <property type="protein sequence ID" value="ENSELUP00000081590.1"/>
    <property type="gene ID" value="ENSELUG00000044662.1"/>
</dbReference>
<sequence length="62" mass="6595">GGNTVISNCKSSITVGKSSITVGKSSIAVGKSKKIKKGQYKVKSDIQLRTRLACGKNKWNLV</sequence>